<dbReference type="InterPro" id="IPR002187">
    <property type="entry name" value="N-reg_PII"/>
</dbReference>
<dbReference type="GO" id="GO:0030234">
    <property type="term" value="F:enzyme regulator activity"/>
    <property type="evidence" value="ECO:0007669"/>
    <property type="project" value="InterPro"/>
</dbReference>
<reference evidence="1" key="1">
    <citation type="submission" date="2020-05" db="EMBL/GenBank/DDBJ databases">
        <title>Genomic Encyclopedia of Type Strains, Phase IV (KMG-V): Genome sequencing to study the core and pangenomes of soil and plant-associated prokaryotes.</title>
        <authorList>
            <person name="Whitman W."/>
        </authorList>
    </citation>
    <scope>NUCLEOTIDE SEQUENCE</scope>
    <source>
        <strain evidence="1">16F</strain>
    </source>
</reference>
<organism evidence="1 2">
    <name type="scientific">Frigoriflavimonas asaccharolytica</name>
    <dbReference type="NCBI Taxonomy" id="2735899"/>
    <lineage>
        <taxon>Bacteria</taxon>
        <taxon>Pseudomonadati</taxon>
        <taxon>Bacteroidota</taxon>
        <taxon>Flavobacteriia</taxon>
        <taxon>Flavobacteriales</taxon>
        <taxon>Weeksellaceae</taxon>
        <taxon>Frigoriflavimonas</taxon>
    </lineage>
</organism>
<dbReference type="InterPro" id="IPR011322">
    <property type="entry name" value="N-reg_PII-like_a/b"/>
</dbReference>
<dbReference type="AlphaFoldDB" id="A0A8J8G5S8"/>
<gene>
    <name evidence="1" type="ORF">HNQ03_000725</name>
</gene>
<evidence type="ECO:0000313" key="1">
    <source>
        <dbReference type="EMBL" id="NRS91658.1"/>
    </source>
</evidence>
<dbReference type="Pfam" id="PF00543">
    <property type="entry name" value="P-II"/>
    <property type="match status" value="1"/>
</dbReference>
<name>A0A8J8G5S8_9FLAO</name>
<dbReference type="RefSeq" id="WP_173778282.1">
    <property type="nucleotide sequence ID" value="NZ_JABSNO010000004.1"/>
</dbReference>
<protein>
    <submittedName>
        <fullName evidence="1">Nitrogen regulatory protein PII</fullName>
    </submittedName>
</protein>
<dbReference type="InterPro" id="IPR015867">
    <property type="entry name" value="N-reg_PII/ATP_PRibTrfase_C"/>
</dbReference>
<evidence type="ECO:0000313" key="2">
    <source>
        <dbReference type="Proteomes" id="UP000610746"/>
    </source>
</evidence>
<sequence length="101" mass="11535">MKLLLITAINEFEKEVKDILIKSGAKSFTYGDVKGYKNGTENNVADNWFASSYTEIDSLLFTVFLPAENLENILKKIEEFNTEQETLSKIHVAVLNLEQQF</sequence>
<comment type="caution">
    <text evidence="1">The sequence shown here is derived from an EMBL/GenBank/DDBJ whole genome shotgun (WGS) entry which is preliminary data.</text>
</comment>
<dbReference type="Proteomes" id="UP000610746">
    <property type="component" value="Unassembled WGS sequence"/>
</dbReference>
<dbReference type="EMBL" id="JABSNO010000004">
    <property type="protein sequence ID" value="NRS91658.1"/>
    <property type="molecule type" value="Genomic_DNA"/>
</dbReference>
<proteinExistence type="predicted"/>
<dbReference type="GO" id="GO:0006808">
    <property type="term" value="P:regulation of nitrogen utilization"/>
    <property type="evidence" value="ECO:0007669"/>
    <property type="project" value="InterPro"/>
</dbReference>
<dbReference type="SUPFAM" id="SSF54913">
    <property type="entry name" value="GlnB-like"/>
    <property type="match status" value="1"/>
</dbReference>
<keyword evidence="2" id="KW-1185">Reference proteome</keyword>
<dbReference type="Gene3D" id="3.30.70.120">
    <property type="match status" value="1"/>
</dbReference>
<accession>A0A8J8G5S8</accession>